<dbReference type="eggNOG" id="ENOG502QPQK">
    <property type="taxonomic scope" value="Eukaryota"/>
</dbReference>
<evidence type="ECO:0000256" key="6">
    <source>
        <dbReference type="ARBA" id="ARBA00022692"/>
    </source>
</evidence>
<name>M2WSI9_GALSU</name>
<evidence type="ECO:0000256" key="2">
    <source>
        <dbReference type="ARBA" id="ARBA00004229"/>
    </source>
</evidence>
<dbReference type="PANTHER" id="PTHR31620">
    <property type="entry name" value="PROTEIN RETICULATA-RELATED 2, CHLOROPLASTIC-RELATED"/>
    <property type="match status" value="1"/>
</dbReference>
<feature type="compositionally biased region" description="Basic and acidic residues" evidence="10">
    <location>
        <begin position="64"/>
        <end position="81"/>
    </location>
</feature>
<dbReference type="Gramene" id="EME26825">
    <property type="protein sequence ID" value="EME26825"/>
    <property type="gene ID" value="Gasu_56140"/>
</dbReference>
<dbReference type="STRING" id="130081.M2WSI9"/>
<evidence type="ECO:0000256" key="1">
    <source>
        <dbReference type="ARBA" id="ARBA00004141"/>
    </source>
</evidence>
<evidence type="ECO:0000313" key="13">
    <source>
        <dbReference type="Proteomes" id="UP000030680"/>
    </source>
</evidence>
<dbReference type="GO" id="GO:0016020">
    <property type="term" value="C:membrane"/>
    <property type="evidence" value="ECO:0007669"/>
    <property type="project" value="UniProtKB-SubCell"/>
</dbReference>
<dbReference type="GO" id="GO:0009507">
    <property type="term" value="C:chloroplast"/>
    <property type="evidence" value="ECO:0007669"/>
    <property type="project" value="UniProtKB-SubCell"/>
</dbReference>
<protein>
    <submittedName>
        <fullName evidence="12">Uncharacterized protein</fullName>
    </submittedName>
</protein>
<dbReference type="EMBL" id="KB454542">
    <property type="protein sequence ID" value="EME26825.1"/>
    <property type="molecule type" value="Genomic_DNA"/>
</dbReference>
<feature type="region of interest" description="Disordered" evidence="10">
    <location>
        <begin position="63"/>
        <end position="86"/>
    </location>
</feature>
<evidence type="ECO:0000256" key="8">
    <source>
        <dbReference type="ARBA" id="ARBA00022989"/>
    </source>
</evidence>
<evidence type="ECO:0000256" key="5">
    <source>
        <dbReference type="ARBA" id="ARBA00022640"/>
    </source>
</evidence>
<evidence type="ECO:0000256" key="10">
    <source>
        <dbReference type="SAM" id="MobiDB-lite"/>
    </source>
</evidence>
<comment type="similarity">
    <text evidence="3">Belongs to the RETICULATA family.</text>
</comment>
<dbReference type="AlphaFoldDB" id="M2WSI9"/>
<dbReference type="RefSeq" id="XP_005703345.1">
    <property type="nucleotide sequence ID" value="XM_005703288.1"/>
</dbReference>
<accession>M2WSI9</accession>
<evidence type="ECO:0000256" key="4">
    <source>
        <dbReference type="ARBA" id="ARBA00022528"/>
    </source>
</evidence>
<evidence type="ECO:0000256" key="11">
    <source>
        <dbReference type="SAM" id="Phobius"/>
    </source>
</evidence>
<gene>
    <name evidence="12" type="ORF">Gasu_56140</name>
</gene>
<keyword evidence="6 11" id="KW-0812">Transmembrane</keyword>
<feature type="transmembrane region" description="Helical" evidence="11">
    <location>
        <begin position="280"/>
        <end position="301"/>
    </location>
</feature>
<dbReference type="InterPro" id="IPR021825">
    <property type="entry name" value="RETICULATA-related"/>
</dbReference>
<organism evidence="12 13">
    <name type="scientific">Galdieria sulphuraria</name>
    <name type="common">Red alga</name>
    <dbReference type="NCBI Taxonomy" id="130081"/>
    <lineage>
        <taxon>Eukaryota</taxon>
        <taxon>Rhodophyta</taxon>
        <taxon>Bangiophyceae</taxon>
        <taxon>Galdieriales</taxon>
        <taxon>Galdieriaceae</taxon>
        <taxon>Galdieria</taxon>
    </lineage>
</organism>
<evidence type="ECO:0000256" key="3">
    <source>
        <dbReference type="ARBA" id="ARBA00010793"/>
    </source>
</evidence>
<dbReference type="OrthoDB" id="205639at2759"/>
<dbReference type="GeneID" id="17085777"/>
<evidence type="ECO:0000313" key="12">
    <source>
        <dbReference type="EMBL" id="EME26825.1"/>
    </source>
</evidence>
<reference evidence="13" key="1">
    <citation type="journal article" date="2013" name="Science">
        <title>Gene transfer from bacteria and archaea facilitated evolution of an extremophilic eukaryote.</title>
        <authorList>
            <person name="Schonknecht G."/>
            <person name="Chen W.H."/>
            <person name="Ternes C.M."/>
            <person name="Barbier G.G."/>
            <person name="Shrestha R.P."/>
            <person name="Stanke M."/>
            <person name="Brautigam A."/>
            <person name="Baker B.J."/>
            <person name="Banfield J.F."/>
            <person name="Garavito R.M."/>
            <person name="Carr K."/>
            <person name="Wilkerson C."/>
            <person name="Rensing S.A."/>
            <person name="Gagneul D."/>
            <person name="Dickenson N.E."/>
            <person name="Oesterhelt C."/>
            <person name="Lercher M.J."/>
            <person name="Weber A.P."/>
        </authorList>
    </citation>
    <scope>NUCLEOTIDE SEQUENCE [LARGE SCALE GENOMIC DNA]</scope>
    <source>
        <strain evidence="13">074W</strain>
    </source>
</reference>
<keyword evidence="8 11" id="KW-1133">Transmembrane helix</keyword>
<evidence type="ECO:0000256" key="9">
    <source>
        <dbReference type="ARBA" id="ARBA00023136"/>
    </source>
</evidence>
<keyword evidence="7" id="KW-0809">Transit peptide</keyword>
<comment type="subcellular location">
    <subcellularLocation>
        <location evidence="1">Membrane</location>
        <topology evidence="1">Multi-pass membrane protein</topology>
    </subcellularLocation>
    <subcellularLocation>
        <location evidence="2">Plastid</location>
        <location evidence="2">Chloroplast</location>
    </subcellularLocation>
</comment>
<dbReference type="PANTHER" id="PTHR31620:SF8">
    <property type="entry name" value="PROTEIN RETICULATA-RELATED 4, CHLOROPLASTIC-LIKE"/>
    <property type="match status" value="1"/>
</dbReference>
<dbReference type="KEGG" id="gsl:Gasu_56140"/>
<sequence>MDCPVVSKSVEIFFVQTLSSAFNKSFEKYFKSCFRNIADSKRIKGFAYPSRGMLVKMCNVQPNEGKKDLSSRAPDQTRKLDSSQNANSAYGSCGGNNNFGSRHFSQGSEGDPSNDVEFPLPVAKLFQKYNLTSSAFPEDLVLLLKSDALSPLQLEKIALIGTNSLYCFLCKVIPGLWPRLIGNPRFEFSLFAEVLIGVTTKTLSEIRKRGKSFQKEFDFYLSDISLEIIGDIALVWLLSPVFTFQGPAPQIKQFALPKHFLERGSYSWLQRLLAFSSKSFQFALVGFCASVIGHGITTGLVEMRRRKNPASISDVHLAPVLSNSTQWGLFMGISSNSRYQLVNGIEAQVIDRLFERTSLLASVCCFLLRCINSYVGGLHWIQWARHSGIQ</sequence>
<keyword evidence="9 11" id="KW-0472">Membrane</keyword>
<dbReference type="OMA" id="IGTFFYK"/>
<keyword evidence="13" id="KW-1185">Reference proteome</keyword>
<proteinExistence type="inferred from homology"/>
<dbReference type="Proteomes" id="UP000030680">
    <property type="component" value="Unassembled WGS sequence"/>
</dbReference>
<keyword evidence="5" id="KW-0934">Plastid</keyword>
<dbReference type="Pfam" id="PF11891">
    <property type="entry name" value="RETICULATA-like"/>
    <property type="match status" value="1"/>
</dbReference>
<keyword evidence="4" id="KW-0150">Chloroplast</keyword>
<evidence type="ECO:0000256" key="7">
    <source>
        <dbReference type="ARBA" id="ARBA00022946"/>
    </source>
</evidence>